<dbReference type="EMBL" id="WLYK01000005">
    <property type="protein sequence ID" value="MTD15154.1"/>
    <property type="molecule type" value="Genomic_DNA"/>
</dbReference>
<dbReference type="GO" id="GO:0004386">
    <property type="term" value="F:helicase activity"/>
    <property type="evidence" value="ECO:0007669"/>
    <property type="project" value="InterPro"/>
</dbReference>
<feature type="coiled-coil region" evidence="1">
    <location>
        <begin position="469"/>
        <end position="503"/>
    </location>
</feature>
<feature type="domain" description="DNA2/NAM7 helicase helicase" evidence="3">
    <location>
        <begin position="369"/>
        <end position="462"/>
    </location>
</feature>
<gene>
    <name evidence="6" type="ORF">GIS00_14515</name>
</gene>
<dbReference type="SUPFAM" id="SSF52540">
    <property type="entry name" value="P-loop containing nucleoside triphosphate hydrolases"/>
    <property type="match status" value="1"/>
</dbReference>
<dbReference type="CDD" id="cd18808">
    <property type="entry name" value="SF1_C_Upf1"/>
    <property type="match status" value="1"/>
</dbReference>
<proteinExistence type="predicted"/>
<dbReference type="InterPro" id="IPR047187">
    <property type="entry name" value="SF1_C_Upf1"/>
</dbReference>
<keyword evidence="1" id="KW-0175">Coiled coil</keyword>
<evidence type="ECO:0000256" key="2">
    <source>
        <dbReference type="SAM" id="MobiDB-lite"/>
    </source>
</evidence>
<dbReference type="Proteomes" id="UP000460221">
    <property type="component" value="Unassembled WGS sequence"/>
</dbReference>
<evidence type="ECO:0000256" key="1">
    <source>
        <dbReference type="SAM" id="Coils"/>
    </source>
</evidence>
<comment type="caution">
    <text evidence="6">The sequence shown here is derived from an EMBL/GenBank/DDBJ whole genome shotgun (WGS) entry which is preliminary data.</text>
</comment>
<dbReference type="InterPro" id="IPR027417">
    <property type="entry name" value="P-loop_NTPase"/>
</dbReference>
<evidence type="ECO:0000313" key="6">
    <source>
        <dbReference type="EMBL" id="MTD15154.1"/>
    </source>
</evidence>
<evidence type="ECO:0000259" key="5">
    <source>
        <dbReference type="Pfam" id="PF18741"/>
    </source>
</evidence>
<evidence type="ECO:0000259" key="3">
    <source>
        <dbReference type="Pfam" id="PF13086"/>
    </source>
</evidence>
<dbReference type="InterPro" id="IPR041677">
    <property type="entry name" value="DNA2/NAM7_AAA_11"/>
</dbReference>
<protein>
    <submittedName>
        <fullName evidence="6">AAA family ATPase</fullName>
    </submittedName>
</protein>
<evidence type="ECO:0000259" key="4">
    <source>
        <dbReference type="Pfam" id="PF13087"/>
    </source>
</evidence>
<dbReference type="Gene3D" id="3.40.50.300">
    <property type="entry name" value="P-loop containing nucleotide triphosphate hydrolases"/>
    <property type="match status" value="3"/>
</dbReference>
<organism evidence="6 7">
    <name type="scientific">Nakamurella alba</name>
    <dbReference type="NCBI Taxonomy" id="2665158"/>
    <lineage>
        <taxon>Bacteria</taxon>
        <taxon>Bacillati</taxon>
        <taxon>Actinomycetota</taxon>
        <taxon>Actinomycetes</taxon>
        <taxon>Nakamurellales</taxon>
        <taxon>Nakamurellaceae</taxon>
        <taxon>Nakamurella</taxon>
    </lineage>
</organism>
<keyword evidence="7" id="KW-1185">Reference proteome</keyword>
<accession>A0A7K1FQT9</accession>
<dbReference type="Pfam" id="PF13086">
    <property type="entry name" value="AAA_11"/>
    <property type="match status" value="1"/>
</dbReference>
<reference evidence="6 7" key="1">
    <citation type="submission" date="2019-11" db="EMBL/GenBank/DDBJ databases">
        <authorList>
            <person name="Jiang L.-Q."/>
        </authorList>
    </citation>
    <scope>NUCLEOTIDE SEQUENCE [LARGE SCALE GENOMIC DNA]</scope>
    <source>
        <strain evidence="6 7">YIM 132087</strain>
    </source>
</reference>
<evidence type="ECO:0000313" key="7">
    <source>
        <dbReference type="Proteomes" id="UP000460221"/>
    </source>
</evidence>
<feature type="domain" description="Restriction endonuclease type II-like" evidence="5">
    <location>
        <begin position="1327"/>
        <end position="1419"/>
    </location>
</feature>
<dbReference type="InterPro" id="IPR045055">
    <property type="entry name" value="DNA2/NAM7-like"/>
</dbReference>
<sequence>MIGDSGSEQGGGAGVSVPPEPATPTVNAQVLNLIEFLAAYDAQRNPAVRDIAETGMYRLLSANVPKHPAVRVRPSEDVWLRVDFLDLPAEPIVPADLIDLLVEGGRLEADEPPELVSPPTFVPPDALTPEEQATARAENAAAWERDLEPARQWIETVWQPWAADYRSVRKVKKLHRDLFEQRDRLTTDRESVELVWGFGRLRWSVAGGIVDHPLITVPVEIDLQTDDQQIVVRPTGAPSVESRYLHGLPQHDATGYNAVRHSVTAENPDPWDATTLAELVQDLVRAVDDEGVVAATAPRRSASAVADTSWVLHARRRPPNAQAFLDAMRDLYTAHPDAIPAPLRAVMTSEIETVTTHEADERLLLPLATNEEQRRIIRLVQRHPGVTVQGPPGTGKSHTIANLISHYVAYGRRVLVVAEKEQALQVLAEKVPEDIRDLTVSVLGADEVGRRRLETSIQQIQAGVGRVDRVDADQRILQLDTRLDELERELTALDTQLLDARAAEVKTLDGTLTPGAAAAWVADHETRLVHIPDVLAVDAPLPLTAAEFGEFCTLAAEVGSARADQAGYTLPALDQLPDAAEFAELLDRRATVAAAVEGASLADVDRVRQAGTGTLIALAADLRSEAEWRTALNGQWIDQVHRRLDDPLQRQEWERLHHDLGRLRTEAMALRSGLITHRVSVAAGVTVADLEDARQKMAGGGKLGMFARDAKRAVAQCDVDGHQPATADEVALCIAQLQLQDHRRDLYTRWANQAQPLGAAALSQTPEEDVRFALDELGGVLGASPRLAALAERAVAAGLPAPTAASLTDVAVTAETAAGVLDLDSIDARLDAVGEYLRSDVADASPLWRHLADALTDRDRVAWSENVQAVDTLVDIAPAALQLRLLRERLKAAAPLWTSEILQDPARGGKAEEFEDTWRWRRLDCWVASVTALPSPGALQHRIDDLTGERGRTVVELVGERAWRRLVDAIGTPERQALSAYLKAVNRFGKTGGRFAARWLEEMRQALDESKTAVPVWIMPTARALTSFRPTVEPPFDVIVIDEASQINFSALPLLSLAKAAIVVGDDKQTSPENVGLDRQRVFDLMDDYLTGIPKYRTLFDPDNSLYDLAAQKFPDVVMLTEHFRCLPEIIGYSNTVAYDGRVIPLRDKAPHPGWTPLGVITVDGGRRVGDVNADEATVVADLIAELCADPAYEGMTFGVVSLLGTAQSKLINDMLYDRLDLETLQARRIRCGEPANFQGDERDVMVLSTVVDPSGRIGAMTSARDLRRINVAASRARSQLWVVTSVTPEDLPRGDFRAQLIAYCSEPAAPRAIGEGLRERCESELERKVLEHVRSAGFVDVDVQRQVGRHKIDLVVNGPDGRLAIESDADRWRGAEAWRQEQSRVQVLERSGWSFERVRASSYYRDPDATMEPIFDRLALLGIHPDAGVEPPPRTTLRTVIVDSLAPTTDLDLPGAVEDDEDEVVEVPADAVHTPLGTYVEWVPRELPPVSQGNRKQILPGILDIVGVEGPILAGRLYRLYAKAAGQNRTGAAIKRVLADVVKHALRDGTLARIDDRSTPEEITLYLPETEPVLVRDRGPRDLTDIPRSEVRALMDLLELGAELDEDGRRAVLGEYGITRLTGKARAYLDRSAAPHRGAAVGNDHDRSSSLRGE</sequence>
<dbReference type="InterPro" id="IPR049468">
    <property type="entry name" value="Restrct_endonuc-II-like_dom"/>
</dbReference>
<dbReference type="Pfam" id="PF18741">
    <property type="entry name" value="MTES_1575"/>
    <property type="match status" value="1"/>
</dbReference>
<dbReference type="PANTHER" id="PTHR10887">
    <property type="entry name" value="DNA2/NAM7 HELICASE FAMILY"/>
    <property type="match status" value="1"/>
</dbReference>
<dbReference type="Pfam" id="PF13087">
    <property type="entry name" value="AAA_12"/>
    <property type="match status" value="1"/>
</dbReference>
<dbReference type="InterPro" id="IPR041679">
    <property type="entry name" value="DNA2/NAM7-like_C"/>
</dbReference>
<dbReference type="SUPFAM" id="SSF52980">
    <property type="entry name" value="Restriction endonuclease-like"/>
    <property type="match status" value="1"/>
</dbReference>
<feature type="region of interest" description="Disordered" evidence="2">
    <location>
        <begin position="1"/>
        <end position="21"/>
    </location>
</feature>
<feature type="domain" description="DNA2/NAM7 helicase-like C-terminal" evidence="4">
    <location>
        <begin position="1104"/>
        <end position="1286"/>
    </location>
</feature>
<dbReference type="PANTHER" id="PTHR10887:SF495">
    <property type="entry name" value="HELICASE SENATAXIN ISOFORM X1-RELATED"/>
    <property type="match status" value="1"/>
</dbReference>
<name>A0A7K1FQT9_9ACTN</name>
<dbReference type="InterPro" id="IPR011335">
    <property type="entry name" value="Restrct_endonuc-II-like"/>
</dbReference>